<name>A0A4Y2LII1_ARAVE</name>
<evidence type="ECO:0000313" key="2">
    <source>
        <dbReference type="Proteomes" id="UP000499080"/>
    </source>
</evidence>
<proteinExistence type="predicted"/>
<dbReference type="EMBL" id="BGPR01005754">
    <property type="protein sequence ID" value="GBN13137.1"/>
    <property type="molecule type" value="Genomic_DNA"/>
</dbReference>
<organism evidence="1 2">
    <name type="scientific">Araneus ventricosus</name>
    <name type="common">Orbweaver spider</name>
    <name type="synonym">Epeira ventricosa</name>
    <dbReference type="NCBI Taxonomy" id="182803"/>
    <lineage>
        <taxon>Eukaryota</taxon>
        <taxon>Metazoa</taxon>
        <taxon>Ecdysozoa</taxon>
        <taxon>Arthropoda</taxon>
        <taxon>Chelicerata</taxon>
        <taxon>Arachnida</taxon>
        <taxon>Araneae</taxon>
        <taxon>Araneomorphae</taxon>
        <taxon>Entelegynae</taxon>
        <taxon>Araneoidea</taxon>
        <taxon>Araneidae</taxon>
        <taxon>Araneus</taxon>
    </lineage>
</organism>
<comment type="caution">
    <text evidence="1">The sequence shown here is derived from an EMBL/GenBank/DDBJ whole genome shotgun (WGS) entry which is preliminary data.</text>
</comment>
<protein>
    <submittedName>
        <fullName evidence="1">Uncharacterized protein</fullName>
    </submittedName>
</protein>
<gene>
    <name evidence="1" type="ORF">AVEN_257713_1</name>
</gene>
<dbReference type="AlphaFoldDB" id="A0A4Y2LII1"/>
<dbReference type="Proteomes" id="UP000499080">
    <property type="component" value="Unassembled WGS sequence"/>
</dbReference>
<sequence length="110" mass="12813">MVDILLQKDDVFRKYFTAANAEPNVTESEDKLADEIFQKTFPNYDKKDFKSFYYTYLRDKNLAAMHINDDSVEPSEICNKLAYDPSKRGFIKIPRVSNYGKGKREKIQSG</sequence>
<reference evidence="1 2" key="1">
    <citation type="journal article" date="2019" name="Sci. Rep.">
        <title>Orb-weaving spider Araneus ventricosus genome elucidates the spidroin gene catalogue.</title>
        <authorList>
            <person name="Kono N."/>
            <person name="Nakamura H."/>
            <person name="Ohtoshi R."/>
            <person name="Moran D.A.P."/>
            <person name="Shinohara A."/>
            <person name="Yoshida Y."/>
            <person name="Fujiwara M."/>
            <person name="Mori M."/>
            <person name="Tomita M."/>
            <person name="Arakawa K."/>
        </authorList>
    </citation>
    <scope>NUCLEOTIDE SEQUENCE [LARGE SCALE GENOMIC DNA]</scope>
</reference>
<evidence type="ECO:0000313" key="1">
    <source>
        <dbReference type="EMBL" id="GBN13137.1"/>
    </source>
</evidence>
<accession>A0A4Y2LII1</accession>
<keyword evidence="2" id="KW-1185">Reference proteome</keyword>